<feature type="region of interest" description="Disordered" evidence="1">
    <location>
        <begin position="448"/>
        <end position="478"/>
    </location>
</feature>
<dbReference type="EMBL" id="CP000113">
    <property type="protein sequence ID" value="ABF87591.1"/>
    <property type="molecule type" value="Genomic_DNA"/>
</dbReference>
<evidence type="ECO:0000313" key="2">
    <source>
        <dbReference type="EMBL" id="ABF87591.1"/>
    </source>
</evidence>
<gene>
    <name evidence="2" type="ordered locus">MXAN_5216</name>
</gene>
<dbReference type="KEGG" id="mxa:MXAN_5216"/>
<sequence>MSSSRHHTTSLTHGVPSPGGRLARGRLPPHVLPAPARGGVSTQAALIQVRGGASMTSHLVLVPGFGGFDALGSLRYYHGVTEVLQAGDDERPVHYFTNLPTASVQTRAQALQSWLSELRNRRAIAPEDEIHLVGHSTGGLDLRQLLINLRNQQAQKCADSPLPLLKQLRTVQFISTPHQGTALAHRLGNSRPQVLASRLFLRVLYEGTRGLRGVGLGVLGRALMTLSPRQQTADWIDAIIDTLVRCYSREASLPRATARGTYFDLLRWLLHMTSDFAVITDLDPAPASPAPPSPAHAGDAELAAEAAFIEEHHIQVRSIVTVAPPSKAWPPTLFKVLHALTAFNPPQRLRRTRELHELWTSKHQVLRPTDNDGIVNSVSQVWPDEARSYLLQGDHADVIGHFSAQCPPSQASVAATTFRQYDLLNSPAGFDQRRFIRLWKDIGRFTASQQHREATAPRPRGGARIHHIGSAPPHRADS</sequence>
<dbReference type="AlphaFoldDB" id="Q1D1V5"/>
<dbReference type="HOGENOM" id="CLU_542783_0_0_7"/>
<accession>Q1D1V5</accession>
<organism evidence="2 3">
    <name type="scientific">Myxococcus xanthus (strain DK1622)</name>
    <dbReference type="NCBI Taxonomy" id="246197"/>
    <lineage>
        <taxon>Bacteria</taxon>
        <taxon>Pseudomonadati</taxon>
        <taxon>Myxococcota</taxon>
        <taxon>Myxococcia</taxon>
        <taxon>Myxococcales</taxon>
        <taxon>Cystobacterineae</taxon>
        <taxon>Myxococcaceae</taxon>
        <taxon>Myxococcus</taxon>
    </lineage>
</organism>
<dbReference type="Gene3D" id="3.40.50.1820">
    <property type="entry name" value="alpha/beta hydrolase"/>
    <property type="match status" value="1"/>
</dbReference>
<dbReference type="SUPFAM" id="SSF53474">
    <property type="entry name" value="alpha/beta-Hydrolases"/>
    <property type="match status" value="1"/>
</dbReference>
<dbReference type="Proteomes" id="UP000002402">
    <property type="component" value="Chromosome"/>
</dbReference>
<keyword evidence="3" id="KW-1185">Reference proteome</keyword>
<evidence type="ECO:0008006" key="4">
    <source>
        <dbReference type="Google" id="ProtNLM"/>
    </source>
</evidence>
<dbReference type="InterPro" id="IPR029058">
    <property type="entry name" value="AB_hydrolase_fold"/>
</dbReference>
<dbReference type="eggNOG" id="COG1075">
    <property type="taxonomic scope" value="Bacteria"/>
</dbReference>
<dbReference type="OrthoDB" id="5492843at2"/>
<protein>
    <recommendedName>
        <fullName evidence="4">DUF676 domain-containing protein</fullName>
    </recommendedName>
</protein>
<evidence type="ECO:0000313" key="3">
    <source>
        <dbReference type="Proteomes" id="UP000002402"/>
    </source>
</evidence>
<reference evidence="2 3" key="1">
    <citation type="journal article" date="2006" name="Proc. Natl. Acad. Sci. U.S.A.">
        <title>Evolution of sensory complexity recorded in a myxobacterial genome.</title>
        <authorList>
            <person name="Goldman B.S."/>
            <person name="Nierman W.C."/>
            <person name="Kaiser D."/>
            <person name="Slater S.C."/>
            <person name="Durkin A.S."/>
            <person name="Eisen J.A."/>
            <person name="Ronning C.M."/>
            <person name="Barbazuk W.B."/>
            <person name="Blanchard M."/>
            <person name="Field C."/>
            <person name="Halling C."/>
            <person name="Hinkle G."/>
            <person name="Iartchuk O."/>
            <person name="Kim H.S."/>
            <person name="Mackenzie C."/>
            <person name="Madupu R."/>
            <person name="Miller N."/>
            <person name="Shvartsbeyn A."/>
            <person name="Sullivan S.A."/>
            <person name="Vaudin M."/>
            <person name="Wiegand R."/>
            <person name="Kaplan H.B."/>
        </authorList>
    </citation>
    <scope>NUCLEOTIDE SEQUENCE [LARGE SCALE GENOMIC DNA]</scope>
    <source>
        <strain evidence="3">DK1622</strain>
    </source>
</reference>
<feature type="region of interest" description="Disordered" evidence="1">
    <location>
        <begin position="1"/>
        <end position="35"/>
    </location>
</feature>
<dbReference type="EnsemblBacteria" id="ABF87591">
    <property type="protein sequence ID" value="ABF87591"/>
    <property type="gene ID" value="MXAN_5216"/>
</dbReference>
<evidence type="ECO:0000256" key="1">
    <source>
        <dbReference type="SAM" id="MobiDB-lite"/>
    </source>
</evidence>
<name>Q1D1V5_MYXXD</name>
<proteinExistence type="predicted"/>
<dbReference type="STRING" id="246197.MXAN_5216"/>